<dbReference type="Gene3D" id="3.40.50.300">
    <property type="entry name" value="P-loop containing nucleotide triphosphate hydrolases"/>
    <property type="match status" value="1"/>
</dbReference>
<feature type="compositionally biased region" description="Polar residues" evidence="5">
    <location>
        <begin position="344"/>
        <end position="356"/>
    </location>
</feature>
<dbReference type="EMBL" id="JALLPB020000215">
    <property type="protein sequence ID" value="KAL3812132.1"/>
    <property type="molecule type" value="Genomic_DNA"/>
</dbReference>
<dbReference type="Pfam" id="PF01926">
    <property type="entry name" value="MMR_HSR1"/>
    <property type="match status" value="1"/>
</dbReference>
<feature type="region of interest" description="Disordered" evidence="5">
    <location>
        <begin position="301"/>
        <end position="356"/>
    </location>
</feature>
<feature type="region of interest" description="Disordered" evidence="5">
    <location>
        <begin position="1"/>
        <end position="57"/>
    </location>
</feature>
<evidence type="ECO:0000256" key="1">
    <source>
        <dbReference type="ARBA" id="ARBA00022490"/>
    </source>
</evidence>
<feature type="compositionally biased region" description="Basic and acidic residues" evidence="5">
    <location>
        <begin position="663"/>
        <end position="675"/>
    </location>
</feature>
<organism evidence="7 8">
    <name type="scientific">Cyclostephanos tholiformis</name>
    <dbReference type="NCBI Taxonomy" id="382380"/>
    <lineage>
        <taxon>Eukaryota</taxon>
        <taxon>Sar</taxon>
        <taxon>Stramenopiles</taxon>
        <taxon>Ochrophyta</taxon>
        <taxon>Bacillariophyta</taxon>
        <taxon>Coscinodiscophyceae</taxon>
        <taxon>Thalassiosirophycidae</taxon>
        <taxon>Stephanodiscales</taxon>
        <taxon>Stephanodiscaceae</taxon>
        <taxon>Cyclostephanos</taxon>
    </lineage>
</organism>
<gene>
    <name evidence="7" type="ORF">ACHAXA_009391</name>
</gene>
<feature type="compositionally biased region" description="Polar residues" evidence="5">
    <location>
        <begin position="38"/>
        <end position="53"/>
    </location>
</feature>
<accession>A0ABD3RGG1</accession>
<feature type="compositionally biased region" description="Polar residues" evidence="5">
    <location>
        <begin position="677"/>
        <end position="686"/>
    </location>
</feature>
<evidence type="ECO:0000256" key="3">
    <source>
        <dbReference type="ARBA" id="ARBA00022801"/>
    </source>
</evidence>
<dbReference type="GO" id="GO:0005525">
    <property type="term" value="F:GTP binding"/>
    <property type="evidence" value="ECO:0007669"/>
    <property type="project" value="UniProtKB-KW"/>
</dbReference>
<dbReference type="PANTHER" id="PTHR45709">
    <property type="entry name" value="LARGE SUBUNIT GTPASE 1 HOMOLOG-RELATED"/>
    <property type="match status" value="1"/>
</dbReference>
<feature type="compositionally biased region" description="Basic residues" evidence="5">
    <location>
        <begin position="645"/>
        <end position="662"/>
    </location>
</feature>
<name>A0ABD3RGG1_9STRA</name>
<evidence type="ECO:0000313" key="7">
    <source>
        <dbReference type="EMBL" id="KAL3812132.1"/>
    </source>
</evidence>
<keyword evidence="3" id="KW-0378">Hydrolase</keyword>
<sequence>MPRNQGTSRKGKPKKEMRSAGFGKALQRSQTKRYVPKSNGSSAHGQGMLSTGAGTIGIDDPSETAKMKSILEIDDLSDFLVQAQLANRDFVSEREQFLDVDDVAREYVPTGRMGGAAFIYDEGPAAESRSNMIDGPNHNFAFHELSVPRRPAWTPGVTTPEELEAMENESFLEWRRGVARREEEIAALTGGGGISGASVTPYEKNLHVWRQLWRVLERSSVVLQIVDARNPLFYLSEDLRKYAMEELGKPMLMVVNKSDFLTSRQRELWSEYFTSIGVDHLFFSAYEEQKKIDEAVSGMKRRTTNRGDNDSINRDERNVVSDDDLSFSSEESANDSDEVHAEQSNEASSNKGQGQVLSREELLDALDIFARSHGCTPDKKYDNNRIQYGMVGFPNVGKSSVINVLVGSSKHAHDVVRVAVAAQPGKTKHFQTLLLPDRSDIMLCDCPGLVFPSFVSSTADMIAAGVYPIAQMRDHWPVVSLICKRVPREVLNAHYGIRLPRPSDQELKERGWVGKTLPPPTAEELLGTYCVARSMLAPASGVPDYQRASRVVVKDYSEGKLLYCHSPPFLNICNESPTNFDEEYQRETLGTAIRNTNNRKKLHKLKHSLEVTVMAERGLNDDDGSGDFFSFLEDLDDDNDGDKRGKAHKSIKKWGKKGRKLRNKDPYGCHSDPDSVLHSTSSTTGRNGAIVNAGKYSSSYTRANYAGAKAATPFDGCVENRPKKDRQ</sequence>
<dbReference type="PANTHER" id="PTHR45709:SF2">
    <property type="entry name" value="LARGE SUBUNIT GTPASE 1 HOMOLOG"/>
    <property type="match status" value="1"/>
</dbReference>
<evidence type="ECO:0000256" key="2">
    <source>
        <dbReference type="ARBA" id="ARBA00022741"/>
    </source>
</evidence>
<reference evidence="7 8" key="1">
    <citation type="submission" date="2024-10" db="EMBL/GenBank/DDBJ databases">
        <title>Updated reference genomes for cyclostephanoid diatoms.</title>
        <authorList>
            <person name="Roberts W.R."/>
            <person name="Alverson A.J."/>
        </authorList>
    </citation>
    <scope>NUCLEOTIDE SEQUENCE [LARGE SCALE GENOMIC DNA]</scope>
    <source>
        <strain evidence="7 8">AJA228-03</strain>
    </source>
</reference>
<keyword evidence="2" id="KW-0547">Nucleotide-binding</keyword>
<feature type="domain" description="G" evidence="6">
    <location>
        <begin position="389"/>
        <end position="450"/>
    </location>
</feature>
<dbReference type="CDD" id="cd01857">
    <property type="entry name" value="HSR1_MMR1"/>
    <property type="match status" value="1"/>
</dbReference>
<proteinExistence type="predicted"/>
<evidence type="ECO:0000313" key="8">
    <source>
        <dbReference type="Proteomes" id="UP001530377"/>
    </source>
</evidence>
<dbReference type="InterPro" id="IPR027417">
    <property type="entry name" value="P-loop_NTPase"/>
</dbReference>
<dbReference type="GO" id="GO:0016787">
    <property type="term" value="F:hydrolase activity"/>
    <property type="evidence" value="ECO:0007669"/>
    <property type="project" value="UniProtKB-KW"/>
</dbReference>
<dbReference type="InterPro" id="IPR043358">
    <property type="entry name" value="GNL1-like"/>
</dbReference>
<dbReference type="InterPro" id="IPR006073">
    <property type="entry name" value="GTP-bd"/>
</dbReference>
<feature type="region of interest" description="Disordered" evidence="5">
    <location>
        <begin position="639"/>
        <end position="692"/>
    </location>
</feature>
<keyword evidence="4" id="KW-0342">GTP-binding</keyword>
<dbReference type="SUPFAM" id="SSF52540">
    <property type="entry name" value="P-loop containing nucleoside triphosphate hydrolases"/>
    <property type="match status" value="1"/>
</dbReference>
<evidence type="ECO:0000259" key="6">
    <source>
        <dbReference type="Pfam" id="PF01926"/>
    </source>
</evidence>
<dbReference type="AlphaFoldDB" id="A0ABD3RGG1"/>
<feature type="compositionally biased region" description="Basic and acidic residues" evidence="5">
    <location>
        <begin position="305"/>
        <end position="320"/>
    </location>
</feature>
<comment type="caution">
    <text evidence="7">The sequence shown here is derived from an EMBL/GenBank/DDBJ whole genome shotgun (WGS) entry which is preliminary data.</text>
</comment>
<evidence type="ECO:0000256" key="5">
    <source>
        <dbReference type="SAM" id="MobiDB-lite"/>
    </source>
</evidence>
<protein>
    <recommendedName>
        <fullName evidence="6">G domain-containing protein</fullName>
    </recommendedName>
</protein>
<evidence type="ECO:0000256" key="4">
    <source>
        <dbReference type="ARBA" id="ARBA00023134"/>
    </source>
</evidence>
<keyword evidence="8" id="KW-1185">Reference proteome</keyword>
<keyword evidence="1" id="KW-0963">Cytoplasm</keyword>
<dbReference type="Proteomes" id="UP001530377">
    <property type="component" value="Unassembled WGS sequence"/>
</dbReference>